<evidence type="ECO:0000256" key="3">
    <source>
        <dbReference type="ARBA" id="ARBA00022679"/>
    </source>
</evidence>
<dbReference type="AlphaFoldDB" id="A0A538TPX0"/>
<organism evidence="7 8">
    <name type="scientific">Eiseniibacteriota bacterium</name>
    <dbReference type="NCBI Taxonomy" id="2212470"/>
    <lineage>
        <taxon>Bacteria</taxon>
        <taxon>Candidatus Eiseniibacteriota</taxon>
    </lineage>
</organism>
<evidence type="ECO:0000313" key="8">
    <source>
        <dbReference type="Proteomes" id="UP000317691"/>
    </source>
</evidence>
<dbReference type="PANTHER" id="PTHR43025">
    <property type="entry name" value="MONOGALACTOSYLDIACYLGLYCEROL SYNTHASE"/>
    <property type="match status" value="1"/>
</dbReference>
<evidence type="ECO:0000256" key="1">
    <source>
        <dbReference type="ARBA" id="ARBA00006962"/>
    </source>
</evidence>
<evidence type="ECO:0000313" key="7">
    <source>
        <dbReference type="EMBL" id="TMQ65625.1"/>
    </source>
</evidence>
<dbReference type="GO" id="GO:0009247">
    <property type="term" value="P:glycolipid biosynthetic process"/>
    <property type="evidence" value="ECO:0007669"/>
    <property type="project" value="InterPro"/>
</dbReference>
<evidence type="ECO:0000256" key="4">
    <source>
        <dbReference type="SAM" id="MobiDB-lite"/>
    </source>
</evidence>
<dbReference type="InterPro" id="IPR009695">
    <property type="entry name" value="Diacylglyc_glucosyltr_N"/>
</dbReference>
<gene>
    <name evidence="7" type="ORF">E6K79_04660</name>
</gene>
<dbReference type="SUPFAM" id="SSF53756">
    <property type="entry name" value="UDP-Glycosyltransferase/glycogen phosphorylase"/>
    <property type="match status" value="1"/>
</dbReference>
<comment type="similarity">
    <text evidence="1">Belongs to the glycosyltransferase 28 family.</text>
</comment>
<dbReference type="GO" id="GO:0016020">
    <property type="term" value="C:membrane"/>
    <property type="evidence" value="ECO:0007669"/>
    <property type="project" value="GOC"/>
</dbReference>
<keyword evidence="2" id="KW-0328">Glycosyltransferase</keyword>
<keyword evidence="3 7" id="KW-0808">Transferase</keyword>
<dbReference type="InterPro" id="IPR050519">
    <property type="entry name" value="Glycosyltransf_28_UgtP"/>
</dbReference>
<accession>A0A538TPX0</accession>
<sequence length="416" mass="46478">MDRSSVSSMSRTRSPEAGVSSTERGPREVPSKRIMIFHVRAGAGHERAARAVERATQQLDPAAEVIVRDALEYSSPFFRAFYASTYNRMVARVPRVWGFVYRRAERTPVEGFRQEVRTRLTLWNCRGYLDAVERYRPDAILCTQFLPAEVFAFLRERGKVRVPVACAITDYSIHPIWVYRGIDRYYVAGDAVKEQLEDTGVVPEDRIEVTGIPIDPRFAITMPAADARKALGLDPDPARLTILLMGGGFGWGPIDGMVDVVRDLSSEVQALVITGRNERLRKRLLARARGHESRIKVHGFTDQMDLFMAASDLIVGKSGGLTSSEAMARGVPLVVFRPIPGQEERNCDFLQENGAALRVHDLDELHYRLRHFLAVPEHLAAMRARAVEIGRPRSAFDVAKSILGRLTPLAADGRIG</sequence>
<feature type="region of interest" description="Disordered" evidence="4">
    <location>
        <begin position="1"/>
        <end position="27"/>
    </location>
</feature>
<reference evidence="7 8" key="1">
    <citation type="journal article" date="2019" name="Nat. Microbiol.">
        <title>Mediterranean grassland soil C-N compound turnover is dependent on rainfall and depth, and is mediated by genomically divergent microorganisms.</title>
        <authorList>
            <person name="Diamond S."/>
            <person name="Andeer P.F."/>
            <person name="Li Z."/>
            <person name="Crits-Christoph A."/>
            <person name="Burstein D."/>
            <person name="Anantharaman K."/>
            <person name="Lane K.R."/>
            <person name="Thomas B.C."/>
            <person name="Pan C."/>
            <person name="Northen T.R."/>
            <person name="Banfield J.F."/>
        </authorList>
    </citation>
    <scope>NUCLEOTIDE SEQUENCE [LARGE SCALE GENOMIC DNA]</scope>
    <source>
        <strain evidence="7">WS_9</strain>
    </source>
</reference>
<dbReference type="GO" id="GO:0016758">
    <property type="term" value="F:hexosyltransferase activity"/>
    <property type="evidence" value="ECO:0007669"/>
    <property type="project" value="InterPro"/>
</dbReference>
<feature type="domain" description="Diacylglycerol glucosyltransferase N-terminal" evidence="6">
    <location>
        <begin position="45"/>
        <end position="214"/>
    </location>
</feature>
<name>A0A538TPX0_UNCEI</name>
<evidence type="ECO:0000259" key="6">
    <source>
        <dbReference type="Pfam" id="PF06925"/>
    </source>
</evidence>
<protein>
    <submittedName>
        <fullName evidence="7">Glycosyltransferase</fullName>
    </submittedName>
</protein>
<proteinExistence type="inferred from homology"/>
<evidence type="ECO:0000256" key="2">
    <source>
        <dbReference type="ARBA" id="ARBA00022676"/>
    </source>
</evidence>
<comment type="caution">
    <text evidence="7">The sequence shown here is derived from an EMBL/GenBank/DDBJ whole genome shotgun (WGS) entry which is preliminary data.</text>
</comment>
<feature type="compositionally biased region" description="Low complexity" evidence="4">
    <location>
        <begin position="1"/>
        <end position="12"/>
    </location>
</feature>
<dbReference type="Proteomes" id="UP000317691">
    <property type="component" value="Unassembled WGS sequence"/>
</dbReference>
<dbReference type="Pfam" id="PF00534">
    <property type="entry name" value="Glycos_transf_1"/>
    <property type="match status" value="1"/>
</dbReference>
<dbReference type="Gene3D" id="3.40.50.2000">
    <property type="entry name" value="Glycogen Phosphorylase B"/>
    <property type="match status" value="1"/>
</dbReference>
<dbReference type="PANTHER" id="PTHR43025:SF3">
    <property type="entry name" value="MONOGALACTOSYLDIACYLGLYCEROL SYNTHASE 1, CHLOROPLASTIC"/>
    <property type="match status" value="1"/>
</dbReference>
<dbReference type="Pfam" id="PF06925">
    <property type="entry name" value="MGDG_synth"/>
    <property type="match status" value="1"/>
</dbReference>
<feature type="domain" description="Glycosyl transferase family 1" evidence="5">
    <location>
        <begin position="254"/>
        <end position="386"/>
    </location>
</feature>
<evidence type="ECO:0000259" key="5">
    <source>
        <dbReference type="Pfam" id="PF00534"/>
    </source>
</evidence>
<dbReference type="InterPro" id="IPR001296">
    <property type="entry name" value="Glyco_trans_1"/>
</dbReference>
<dbReference type="EMBL" id="VBOZ01000012">
    <property type="protein sequence ID" value="TMQ65625.1"/>
    <property type="molecule type" value="Genomic_DNA"/>
</dbReference>